<evidence type="ECO:0000313" key="3">
    <source>
        <dbReference type="Proteomes" id="UP000593567"/>
    </source>
</evidence>
<name>A0A7J7IY40_BUGNE</name>
<evidence type="ECO:0000313" key="2">
    <source>
        <dbReference type="EMBL" id="KAF6018467.1"/>
    </source>
</evidence>
<protein>
    <submittedName>
        <fullName evidence="2">GOLGA4</fullName>
    </submittedName>
</protein>
<dbReference type="GO" id="GO:0031267">
    <property type="term" value="F:small GTPase binding"/>
    <property type="evidence" value="ECO:0007669"/>
    <property type="project" value="TreeGrafter"/>
</dbReference>
<sequence length="224" mass="25497">MFKKLKQKIEVGAEKVAQQVNASTSLAKKPDVKEGSLIDIDEPSTQSTPIKPNEGDCQCNIGGRRLICHSQRLYCYSNVSQQLPRCDDNSTKPSYIIPSDTESEAETETVVNLQAFSKEELFQRFRAVERTSVKYKNKYKQVFTAFNQAESERAKLSELLTQSQDKSFRRISELKEQSELERKSKQHLETSLQSTLEEKDTEISTLKTKINFLQEQESSSASPT</sequence>
<feature type="compositionally biased region" description="Basic and acidic residues" evidence="1">
    <location>
        <begin position="179"/>
        <end position="188"/>
    </location>
</feature>
<gene>
    <name evidence="2" type="ORF">EB796_023223</name>
</gene>
<dbReference type="AlphaFoldDB" id="A0A7J7IY40"/>
<feature type="region of interest" description="Disordered" evidence="1">
    <location>
        <begin position="28"/>
        <end position="51"/>
    </location>
</feature>
<dbReference type="PANTHER" id="PTHR19327">
    <property type="entry name" value="GOLGIN"/>
    <property type="match status" value="1"/>
</dbReference>
<dbReference type="PANTHER" id="PTHR19327:SF0">
    <property type="entry name" value="GOLGIN SUBFAMILY A MEMBER 4"/>
    <property type="match status" value="1"/>
</dbReference>
<dbReference type="GO" id="GO:0005794">
    <property type="term" value="C:Golgi apparatus"/>
    <property type="evidence" value="ECO:0007669"/>
    <property type="project" value="TreeGrafter"/>
</dbReference>
<evidence type="ECO:0000256" key="1">
    <source>
        <dbReference type="SAM" id="MobiDB-lite"/>
    </source>
</evidence>
<dbReference type="EMBL" id="VXIV02003308">
    <property type="protein sequence ID" value="KAF6018467.1"/>
    <property type="molecule type" value="Genomic_DNA"/>
</dbReference>
<feature type="region of interest" description="Disordered" evidence="1">
    <location>
        <begin position="179"/>
        <end position="200"/>
    </location>
</feature>
<dbReference type="Proteomes" id="UP000593567">
    <property type="component" value="Unassembled WGS sequence"/>
</dbReference>
<dbReference type="GO" id="GO:0048193">
    <property type="term" value="P:Golgi vesicle transport"/>
    <property type="evidence" value="ECO:0007669"/>
    <property type="project" value="TreeGrafter"/>
</dbReference>
<proteinExistence type="predicted"/>
<reference evidence="2" key="1">
    <citation type="submission" date="2020-06" db="EMBL/GenBank/DDBJ databases">
        <title>Draft genome of Bugula neritina, a colonial animal packing powerful symbionts and potential medicines.</title>
        <authorList>
            <person name="Rayko M."/>
        </authorList>
    </citation>
    <scope>NUCLEOTIDE SEQUENCE [LARGE SCALE GENOMIC DNA]</scope>
    <source>
        <strain evidence="2">Kwan_BN1</strain>
    </source>
</reference>
<organism evidence="2 3">
    <name type="scientific">Bugula neritina</name>
    <name type="common">Brown bryozoan</name>
    <name type="synonym">Sertularia neritina</name>
    <dbReference type="NCBI Taxonomy" id="10212"/>
    <lineage>
        <taxon>Eukaryota</taxon>
        <taxon>Metazoa</taxon>
        <taxon>Spiralia</taxon>
        <taxon>Lophotrochozoa</taxon>
        <taxon>Bryozoa</taxon>
        <taxon>Gymnolaemata</taxon>
        <taxon>Cheilostomatida</taxon>
        <taxon>Flustrina</taxon>
        <taxon>Buguloidea</taxon>
        <taxon>Bugulidae</taxon>
        <taxon>Bugula</taxon>
    </lineage>
</organism>
<dbReference type="OrthoDB" id="5322683at2759"/>
<comment type="caution">
    <text evidence="2">The sequence shown here is derived from an EMBL/GenBank/DDBJ whole genome shotgun (WGS) entry which is preliminary data.</text>
</comment>
<accession>A0A7J7IY40</accession>
<keyword evidence="3" id="KW-1185">Reference proteome</keyword>